<keyword evidence="12 17" id="KW-0456">Lyase</keyword>
<comment type="cofactor">
    <cofactor evidence="17">
        <name>Mg(2+)</name>
        <dbReference type="ChEBI" id="CHEBI:18420"/>
    </cofactor>
</comment>
<evidence type="ECO:0000256" key="8">
    <source>
        <dbReference type="ARBA" id="ARBA00022857"/>
    </source>
</evidence>
<feature type="domain" description="YjeF C-terminal" evidence="20">
    <location>
        <begin position="215"/>
        <end position="481"/>
    </location>
</feature>
<evidence type="ECO:0000256" key="14">
    <source>
        <dbReference type="ARBA" id="ARBA00025153"/>
    </source>
</evidence>
<comment type="catalytic activity">
    <reaction evidence="15 17 19">
        <text>(6S)-NADHX + ADP = AMP + phosphate + NADH + H(+)</text>
        <dbReference type="Rhea" id="RHEA:32223"/>
        <dbReference type="ChEBI" id="CHEBI:15378"/>
        <dbReference type="ChEBI" id="CHEBI:43474"/>
        <dbReference type="ChEBI" id="CHEBI:57945"/>
        <dbReference type="ChEBI" id="CHEBI:64074"/>
        <dbReference type="ChEBI" id="CHEBI:456215"/>
        <dbReference type="ChEBI" id="CHEBI:456216"/>
        <dbReference type="EC" id="4.2.1.136"/>
    </reaction>
</comment>
<dbReference type="Pfam" id="PF03853">
    <property type="entry name" value="YjeF_N"/>
    <property type="match status" value="1"/>
</dbReference>
<comment type="catalytic activity">
    <reaction evidence="1 18 19">
        <text>(6R)-NADHX = (6S)-NADHX</text>
        <dbReference type="Rhea" id="RHEA:32215"/>
        <dbReference type="ChEBI" id="CHEBI:64074"/>
        <dbReference type="ChEBI" id="CHEBI:64075"/>
        <dbReference type="EC" id="5.1.99.6"/>
    </reaction>
</comment>
<comment type="function">
    <text evidence="14 19">Bifunctional enzyme that catalyzes the epimerization of the S- and R-forms of NAD(P)HX and the dehydration of the S-form of NAD(P)HX at the expense of ADP, which is converted to AMP. This allows the repair of both epimers of NAD(P)HX, a damaged form of NAD(P)H that is a result of enzymatic or heat-dependent hydration.</text>
</comment>
<evidence type="ECO:0000256" key="9">
    <source>
        <dbReference type="ARBA" id="ARBA00022958"/>
    </source>
</evidence>
<feature type="binding site" evidence="17">
    <location>
        <position position="416"/>
    </location>
    <ligand>
        <name>(6S)-NADPHX</name>
        <dbReference type="ChEBI" id="CHEBI:64076"/>
    </ligand>
</feature>
<dbReference type="SUPFAM" id="SSF64153">
    <property type="entry name" value="YjeF N-terminal domain-like"/>
    <property type="match status" value="1"/>
</dbReference>
<evidence type="ECO:0000256" key="17">
    <source>
        <dbReference type="HAMAP-Rule" id="MF_01965"/>
    </source>
</evidence>
<reference evidence="22 23" key="1">
    <citation type="submission" date="2022-06" db="EMBL/GenBank/DDBJ databases">
        <title>Whole-genome of Asaia lannensis strain LMG 27011T.</title>
        <authorList>
            <person name="Sombolestani A."/>
        </authorList>
    </citation>
    <scope>NUCLEOTIDE SEQUENCE [LARGE SCALE GENOMIC DNA]</scope>
    <source>
        <strain evidence="22 23">NBRC 102526</strain>
    </source>
</reference>
<comment type="caution">
    <text evidence="22">The sequence shown here is derived from an EMBL/GenBank/DDBJ whole genome shotgun (WGS) entry which is preliminary data.</text>
</comment>
<evidence type="ECO:0000256" key="3">
    <source>
        <dbReference type="ARBA" id="ARBA00006001"/>
    </source>
</evidence>
<keyword evidence="10 17" id="KW-0520">NAD</keyword>
<keyword evidence="11 18" id="KW-0413">Isomerase</keyword>
<evidence type="ECO:0000256" key="15">
    <source>
        <dbReference type="ARBA" id="ARBA00048238"/>
    </source>
</evidence>
<evidence type="ECO:0000256" key="19">
    <source>
        <dbReference type="PIRNR" id="PIRNR017184"/>
    </source>
</evidence>
<evidence type="ECO:0000256" key="1">
    <source>
        <dbReference type="ARBA" id="ARBA00000013"/>
    </source>
</evidence>
<dbReference type="PIRSF" id="PIRSF017184">
    <property type="entry name" value="Nnr"/>
    <property type="match status" value="1"/>
</dbReference>
<evidence type="ECO:0000259" key="21">
    <source>
        <dbReference type="PROSITE" id="PS51385"/>
    </source>
</evidence>
<protein>
    <recommendedName>
        <fullName evidence="19">Bifunctional NAD(P)H-hydrate repair enzyme</fullName>
    </recommendedName>
    <alternativeName>
        <fullName evidence="19">Nicotinamide nucleotide repair protein</fullName>
    </alternativeName>
    <domain>
        <recommendedName>
            <fullName evidence="19">ADP-dependent (S)-NAD(P)H-hydrate dehydratase</fullName>
            <ecNumber evidence="19">4.2.1.136</ecNumber>
        </recommendedName>
        <alternativeName>
            <fullName evidence="19">ADP-dependent NAD(P)HX dehydratase</fullName>
        </alternativeName>
    </domain>
    <domain>
        <recommendedName>
            <fullName evidence="19">NAD(P)H-hydrate epimerase</fullName>
            <ecNumber evidence="19">5.1.99.6</ecNumber>
        </recommendedName>
    </domain>
</protein>
<comment type="similarity">
    <text evidence="3 19">In the N-terminal section; belongs to the NnrE/AIBP family.</text>
</comment>
<comment type="similarity">
    <text evidence="17">Belongs to the NnrD/CARKD family.</text>
</comment>
<evidence type="ECO:0000256" key="11">
    <source>
        <dbReference type="ARBA" id="ARBA00023235"/>
    </source>
</evidence>
<evidence type="ECO:0000256" key="5">
    <source>
        <dbReference type="ARBA" id="ARBA00022723"/>
    </source>
</evidence>
<dbReference type="HAMAP" id="MF_01966">
    <property type="entry name" value="NADHX_epimerase"/>
    <property type="match status" value="1"/>
</dbReference>
<dbReference type="EMBL" id="JAMXQU010000003">
    <property type="protein sequence ID" value="MCO6159597.1"/>
    <property type="molecule type" value="Genomic_DNA"/>
</dbReference>
<keyword evidence="7 17" id="KW-0067">ATP-binding</keyword>
<name>A0ABT1CFF9_9PROT</name>
<keyword evidence="8 17" id="KW-0521">NADP</keyword>
<comment type="similarity">
    <text evidence="18">Belongs to the NnrE/AIBP family.</text>
</comment>
<comment type="function">
    <text evidence="17">Catalyzes the dehydration of the S-form of NAD(P)HX at the expense of ADP, which is converted to AMP. Together with NAD(P)HX epimerase, which catalyzes the epimerization of the S- and R-forms, the enzyme allows the repair of both epimers of NAD(P)HX, a damaged form of NAD(P)H that is a result of enzymatic or heat-dependent hydration.</text>
</comment>
<dbReference type="InterPro" id="IPR029056">
    <property type="entry name" value="Ribokinase-like"/>
</dbReference>
<evidence type="ECO:0000256" key="6">
    <source>
        <dbReference type="ARBA" id="ARBA00022741"/>
    </source>
</evidence>
<dbReference type="CDD" id="cd01171">
    <property type="entry name" value="YXKO-related"/>
    <property type="match status" value="1"/>
</dbReference>
<comment type="catalytic activity">
    <reaction evidence="2 18 19">
        <text>(6R)-NADPHX = (6S)-NADPHX</text>
        <dbReference type="Rhea" id="RHEA:32227"/>
        <dbReference type="ChEBI" id="CHEBI:64076"/>
        <dbReference type="ChEBI" id="CHEBI:64077"/>
        <dbReference type="EC" id="5.1.99.6"/>
    </reaction>
</comment>
<comment type="caution">
    <text evidence="18">Lacks conserved residue(s) required for the propagation of feature annotation.</text>
</comment>
<dbReference type="PROSITE" id="PS51383">
    <property type="entry name" value="YJEF_C_3"/>
    <property type="match status" value="1"/>
</dbReference>
<comment type="subunit">
    <text evidence="17">Homotetramer.</text>
</comment>
<dbReference type="PROSITE" id="PS51385">
    <property type="entry name" value="YJEF_N"/>
    <property type="match status" value="1"/>
</dbReference>
<feature type="binding site" evidence="18">
    <location>
        <position position="153"/>
    </location>
    <ligand>
        <name>K(+)</name>
        <dbReference type="ChEBI" id="CHEBI:29103"/>
    </ligand>
</feature>
<sequence length="481" mass="49678">MMAHTLRFCLPTPAQCATMDEAASRITGIAALMDRAGWAVAQAVRSRFAPCRVLVLCGPGNNGGDGYVAARYLERARWPVQVAALAEPREGGPAAEAARLFRGNRVAFTPENARRADLVIDAVFGAGLDRAPADEVMNVIREAGTLVAVDLPSFVNGKTGAALAEGPDYALSVTFVRPKPGHILPPGRVTRGELVCADIGMPMRCLEAAAPDIWLNQPGLWSVPAMKPEDHKYSRGVVSLCGGRIMPGATRLAAAGARASGAGLVRISAGRAAEAYRLGAPGLVIDDAPLAALLEDERRKVWLCGPGLTEDEVEATLPVLVAAGRVVLADAGALGWAAGAPDKLRGVSVITPHIGEFAGLFGKPGDDRVQAVRDAARELDCVVLLKGSVTVIAAPDGRVALNDHATPALATAGSGDTLSGVIATLLAAGMPHWEAACAGAWLHGEAGLNAGNWPIVEDFDGHLGDARARAIALAADAACDD</sequence>
<dbReference type="SUPFAM" id="SSF53613">
    <property type="entry name" value="Ribokinase-like"/>
    <property type="match status" value="1"/>
</dbReference>
<evidence type="ECO:0000256" key="2">
    <source>
        <dbReference type="ARBA" id="ARBA00000909"/>
    </source>
</evidence>
<evidence type="ECO:0000256" key="13">
    <source>
        <dbReference type="ARBA" id="ARBA00023268"/>
    </source>
</evidence>
<evidence type="ECO:0000313" key="23">
    <source>
        <dbReference type="Proteomes" id="UP001523401"/>
    </source>
</evidence>
<keyword evidence="13" id="KW-0511">Multifunctional enzyme</keyword>
<feature type="binding site" evidence="17">
    <location>
        <position position="307"/>
    </location>
    <ligand>
        <name>(6S)-NADPHX</name>
        <dbReference type="ChEBI" id="CHEBI:64076"/>
    </ligand>
</feature>
<keyword evidence="6 17" id="KW-0547">Nucleotide-binding</keyword>
<evidence type="ECO:0000256" key="10">
    <source>
        <dbReference type="ARBA" id="ARBA00023027"/>
    </source>
</evidence>
<keyword evidence="5 18" id="KW-0479">Metal-binding</keyword>
<evidence type="ECO:0000256" key="18">
    <source>
        <dbReference type="HAMAP-Rule" id="MF_01966"/>
    </source>
</evidence>
<gene>
    <name evidence="18" type="primary">nnrE</name>
    <name evidence="17" type="synonym">nnrD</name>
    <name evidence="22" type="ORF">NF685_06080</name>
</gene>
<dbReference type="InterPro" id="IPR030677">
    <property type="entry name" value="Nnr"/>
</dbReference>
<evidence type="ECO:0000256" key="4">
    <source>
        <dbReference type="ARBA" id="ARBA00009524"/>
    </source>
</evidence>
<dbReference type="PROSITE" id="PS01050">
    <property type="entry name" value="YJEF_C_2"/>
    <property type="match status" value="1"/>
</dbReference>
<feature type="binding site" evidence="17">
    <location>
        <begin position="386"/>
        <end position="390"/>
    </location>
    <ligand>
        <name>AMP</name>
        <dbReference type="ChEBI" id="CHEBI:456215"/>
    </ligand>
</feature>
<dbReference type="InterPro" id="IPR017953">
    <property type="entry name" value="Carbohydrate_kinase_pred_CS"/>
</dbReference>
<dbReference type="InterPro" id="IPR000631">
    <property type="entry name" value="CARKD"/>
</dbReference>
<comment type="cofactor">
    <cofactor evidence="18 19">
        <name>K(+)</name>
        <dbReference type="ChEBI" id="CHEBI:29103"/>
    </cofactor>
    <text evidence="18 19">Binds 1 potassium ion per subunit.</text>
</comment>
<evidence type="ECO:0000256" key="12">
    <source>
        <dbReference type="ARBA" id="ARBA00023239"/>
    </source>
</evidence>
<organism evidence="22 23">
    <name type="scientific">Asaia lannensis NBRC 102526</name>
    <dbReference type="NCBI Taxonomy" id="1307926"/>
    <lineage>
        <taxon>Bacteria</taxon>
        <taxon>Pseudomonadati</taxon>
        <taxon>Pseudomonadota</taxon>
        <taxon>Alphaproteobacteria</taxon>
        <taxon>Acetobacterales</taxon>
        <taxon>Acetobacteraceae</taxon>
        <taxon>Asaia</taxon>
    </lineage>
</organism>
<accession>A0ABT1CFF9</accession>
<dbReference type="Gene3D" id="3.40.1190.20">
    <property type="match status" value="1"/>
</dbReference>
<dbReference type="PANTHER" id="PTHR12592">
    <property type="entry name" value="ATP-DEPENDENT (S)-NAD(P)H-HYDRATE DEHYDRATASE FAMILY MEMBER"/>
    <property type="match status" value="1"/>
</dbReference>
<feature type="domain" description="YjeF N-terminal" evidence="21">
    <location>
        <begin position="11"/>
        <end position="207"/>
    </location>
</feature>
<dbReference type="InterPro" id="IPR004443">
    <property type="entry name" value="YjeF_N_dom"/>
</dbReference>
<dbReference type="Gene3D" id="3.40.50.10260">
    <property type="entry name" value="YjeF N-terminal domain"/>
    <property type="match status" value="1"/>
</dbReference>
<proteinExistence type="inferred from homology"/>
<evidence type="ECO:0000259" key="20">
    <source>
        <dbReference type="PROSITE" id="PS51383"/>
    </source>
</evidence>
<feature type="binding site" evidence="17">
    <location>
        <position position="353"/>
    </location>
    <ligand>
        <name>(6S)-NADPHX</name>
        <dbReference type="ChEBI" id="CHEBI:64076"/>
    </ligand>
</feature>
<feature type="binding site" evidence="18">
    <location>
        <position position="150"/>
    </location>
    <ligand>
        <name>(6S)-NADPHX</name>
        <dbReference type="ChEBI" id="CHEBI:64076"/>
    </ligand>
</feature>
<evidence type="ECO:0000256" key="16">
    <source>
        <dbReference type="ARBA" id="ARBA00049209"/>
    </source>
</evidence>
<dbReference type="EC" id="4.2.1.136" evidence="19"/>
<feature type="binding site" evidence="17">
    <location>
        <position position="249"/>
    </location>
    <ligand>
        <name>(6S)-NADPHX</name>
        <dbReference type="ChEBI" id="CHEBI:64076"/>
    </ligand>
</feature>
<dbReference type="InterPro" id="IPR036652">
    <property type="entry name" value="YjeF_N_dom_sf"/>
</dbReference>
<evidence type="ECO:0000256" key="7">
    <source>
        <dbReference type="ARBA" id="ARBA00022840"/>
    </source>
</evidence>
<keyword evidence="9 18" id="KW-0630">Potassium</keyword>
<dbReference type="NCBIfam" id="TIGR00197">
    <property type="entry name" value="yjeF_nterm"/>
    <property type="match status" value="1"/>
</dbReference>
<dbReference type="RefSeq" id="WP_252848974.1">
    <property type="nucleotide sequence ID" value="NZ_BAPW01000023.1"/>
</dbReference>
<dbReference type="NCBIfam" id="TIGR00196">
    <property type="entry name" value="yjeF_cterm"/>
    <property type="match status" value="1"/>
</dbReference>
<evidence type="ECO:0000313" key="22">
    <source>
        <dbReference type="EMBL" id="MCO6159597.1"/>
    </source>
</evidence>
<feature type="binding site" evidence="18">
    <location>
        <position position="62"/>
    </location>
    <ligand>
        <name>K(+)</name>
        <dbReference type="ChEBI" id="CHEBI:29103"/>
    </ligand>
</feature>
<dbReference type="PANTHER" id="PTHR12592:SF0">
    <property type="entry name" value="ATP-DEPENDENT (S)-NAD(P)H-HYDRATE DEHYDRATASE"/>
    <property type="match status" value="1"/>
</dbReference>
<comment type="function">
    <text evidence="18">Catalyzes the epimerization of the S- and R-forms of NAD(P)HX, a damaged form of NAD(P)H that is a result of enzymatic or heat-dependent hydration. This is a prerequisite for the S-specific NAD(P)H-hydrate dehydratase to allow the repair of both epimers of NAD(P)HX.</text>
</comment>
<feature type="binding site" evidence="17">
    <location>
        <position position="415"/>
    </location>
    <ligand>
        <name>AMP</name>
        <dbReference type="ChEBI" id="CHEBI:456215"/>
    </ligand>
</feature>
<dbReference type="EC" id="5.1.99.6" evidence="19"/>
<keyword evidence="23" id="KW-1185">Reference proteome</keyword>
<feature type="binding site" evidence="18">
    <location>
        <begin position="61"/>
        <end position="65"/>
    </location>
    <ligand>
        <name>(6S)-NADPHX</name>
        <dbReference type="ChEBI" id="CHEBI:64076"/>
    </ligand>
</feature>
<dbReference type="HAMAP" id="MF_01965">
    <property type="entry name" value="NADHX_dehydratase"/>
    <property type="match status" value="1"/>
</dbReference>
<feature type="binding site" evidence="18">
    <location>
        <position position="121"/>
    </location>
    <ligand>
        <name>K(+)</name>
        <dbReference type="ChEBI" id="CHEBI:29103"/>
    </ligand>
</feature>
<dbReference type="Proteomes" id="UP001523401">
    <property type="component" value="Unassembled WGS sequence"/>
</dbReference>
<dbReference type="Pfam" id="PF01256">
    <property type="entry name" value="Carb_kinase"/>
    <property type="match status" value="1"/>
</dbReference>
<comment type="catalytic activity">
    <reaction evidence="16 17 19">
        <text>(6S)-NADPHX + ADP = AMP + phosphate + NADPH + H(+)</text>
        <dbReference type="Rhea" id="RHEA:32235"/>
        <dbReference type="ChEBI" id="CHEBI:15378"/>
        <dbReference type="ChEBI" id="CHEBI:43474"/>
        <dbReference type="ChEBI" id="CHEBI:57783"/>
        <dbReference type="ChEBI" id="CHEBI:64076"/>
        <dbReference type="ChEBI" id="CHEBI:456215"/>
        <dbReference type="ChEBI" id="CHEBI:456216"/>
        <dbReference type="EC" id="4.2.1.136"/>
    </reaction>
</comment>
<comment type="similarity">
    <text evidence="4 19">In the C-terminal section; belongs to the NnrD/CARKD family.</text>
</comment>